<dbReference type="Pfam" id="PF03401">
    <property type="entry name" value="TctC"/>
    <property type="match status" value="1"/>
</dbReference>
<accession>A0A0S3Q036</accession>
<dbReference type="PIRSF" id="PIRSF017082">
    <property type="entry name" value="YflP"/>
    <property type="match status" value="1"/>
</dbReference>
<keyword evidence="3" id="KW-1185">Reference proteome</keyword>
<name>A0A0S3Q036_9BRAD</name>
<keyword evidence="2" id="KW-0675">Receptor</keyword>
<dbReference type="Gene3D" id="3.40.190.150">
    <property type="entry name" value="Bordetella uptake gene, domain 1"/>
    <property type="match status" value="1"/>
</dbReference>
<evidence type="ECO:0000256" key="1">
    <source>
        <dbReference type="ARBA" id="ARBA00006987"/>
    </source>
</evidence>
<evidence type="ECO:0000313" key="2">
    <source>
        <dbReference type="EMBL" id="BAT61522.1"/>
    </source>
</evidence>
<protein>
    <submittedName>
        <fullName evidence="2">Tripartite tricarboxylate transporter family receptor</fullName>
    </submittedName>
</protein>
<reference evidence="2 3" key="1">
    <citation type="submission" date="2015-08" db="EMBL/GenBank/DDBJ databases">
        <title>Investigation of the bacterial diversity of lava forest soil.</title>
        <authorList>
            <person name="Lee J.S."/>
        </authorList>
    </citation>
    <scope>NUCLEOTIDE SEQUENCE [LARGE SCALE GENOMIC DNA]</scope>
    <source>
        <strain evidence="2 3">GJW-30</strain>
    </source>
</reference>
<dbReference type="CDD" id="cd13578">
    <property type="entry name" value="PBP2_Bug27"/>
    <property type="match status" value="1"/>
</dbReference>
<evidence type="ECO:0000313" key="3">
    <source>
        <dbReference type="Proteomes" id="UP000236884"/>
    </source>
</evidence>
<dbReference type="PROSITE" id="PS51318">
    <property type="entry name" value="TAT"/>
    <property type="match status" value="1"/>
</dbReference>
<dbReference type="InterPro" id="IPR006311">
    <property type="entry name" value="TAT_signal"/>
</dbReference>
<dbReference type="Proteomes" id="UP000236884">
    <property type="component" value="Chromosome"/>
</dbReference>
<comment type="similarity">
    <text evidence="1">Belongs to the UPF0065 (bug) family.</text>
</comment>
<organism evidence="2 3">
    <name type="scientific">Variibacter gotjawalensis</name>
    <dbReference type="NCBI Taxonomy" id="1333996"/>
    <lineage>
        <taxon>Bacteria</taxon>
        <taxon>Pseudomonadati</taxon>
        <taxon>Pseudomonadota</taxon>
        <taxon>Alphaproteobacteria</taxon>
        <taxon>Hyphomicrobiales</taxon>
        <taxon>Nitrobacteraceae</taxon>
        <taxon>Variibacter</taxon>
    </lineage>
</organism>
<dbReference type="KEGG" id="vgo:GJW-30_1_04079"/>
<dbReference type="InterPro" id="IPR005064">
    <property type="entry name" value="BUG"/>
</dbReference>
<sequence>MTTNSPRPSALHVSRRRALVLAGSALCLPSIVTTRAHASAWRPTKNVRLVVPFAAGGANDIIARVLGERLSAMWGHQVVVENRSGAGANIGAAEIARSEPDGHHLLITSSAIAVNKFLFEKLPFDPVADFAPVSLVAIIPNAMVVPKTSPAHNVAEFIAMAKAKPGSLNFGSAGIGSSLHLIGELFKRLAGVDMKHVPYRGAAAAMSDLIGGRIDLMFDTVTVSLNHVREGTIRAIGVSTRERVPTLPDIQPIGDTVAGFDVGSWFALFLPSKTPRNVVEAVSEDVRTALTTTAVAEKLAGLGARIIASTPDQLGSHVSSEMDRWGVIIREAGIKAQDG</sequence>
<dbReference type="Gene3D" id="3.40.190.10">
    <property type="entry name" value="Periplasmic binding protein-like II"/>
    <property type="match status" value="1"/>
</dbReference>
<proteinExistence type="inferred from homology"/>
<dbReference type="EMBL" id="AP014946">
    <property type="protein sequence ID" value="BAT61522.1"/>
    <property type="molecule type" value="Genomic_DNA"/>
</dbReference>
<dbReference type="SUPFAM" id="SSF53850">
    <property type="entry name" value="Periplasmic binding protein-like II"/>
    <property type="match status" value="1"/>
</dbReference>
<dbReference type="PANTHER" id="PTHR42928">
    <property type="entry name" value="TRICARBOXYLATE-BINDING PROTEIN"/>
    <property type="match status" value="1"/>
</dbReference>
<dbReference type="InterPro" id="IPR042100">
    <property type="entry name" value="Bug_dom1"/>
</dbReference>
<dbReference type="PANTHER" id="PTHR42928:SF5">
    <property type="entry name" value="BLR1237 PROTEIN"/>
    <property type="match status" value="1"/>
</dbReference>
<dbReference type="AlphaFoldDB" id="A0A0S3Q036"/>
<gene>
    <name evidence="2" type="ORF">GJW-30_1_04079</name>
</gene>